<dbReference type="Pfam" id="PF04586">
    <property type="entry name" value="Peptidase_S78"/>
    <property type="match status" value="1"/>
</dbReference>
<keyword evidence="4" id="KW-0378">Hydrolase</keyword>
<feature type="domain" description="Prohead serine protease" evidence="5">
    <location>
        <begin position="88"/>
        <end position="178"/>
    </location>
</feature>
<dbReference type="GO" id="GO:0008233">
    <property type="term" value="F:peptidase activity"/>
    <property type="evidence" value="ECO:0007669"/>
    <property type="project" value="UniProtKB-KW"/>
</dbReference>
<organism evidence="7 8">
    <name type="scientific">Acinetobacter johnsonii</name>
    <dbReference type="NCBI Taxonomy" id="40214"/>
    <lineage>
        <taxon>Bacteria</taxon>
        <taxon>Pseudomonadati</taxon>
        <taxon>Pseudomonadota</taxon>
        <taxon>Gammaproteobacteria</taxon>
        <taxon>Moraxellales</taxon>
        <taxon>Moraxellaceae</taxon>
        <taxon>Acinetobacter</taxon>
    </lineage>
</organism>
<dbReference type="InterPro" id="IPR054612">
    <property type="entry name" value="Phage_capsid-like_C"/>
</dbReference>
<name>A0AA42LIZ6_ACIJO</name>
<proteinExistence type="predicted"/>
<evidence type="ECO:0000256" key="1">
    <source>
        <dbReference type="ARBA" id="ARBA00004328"/>
    </source>
</evidence>
<dbReference type="EMBL" id="JAOCDR010000045">
    <property type="protein sequence ID" value="MDH0657208.1"/>
    <property type="molecule type" value="Genomic_DNA"/>
</dbReference>
<evidence type="ECO:0000256" key="2">
    <source>
        <dbReference type="ARBA" id="ARBA00022612"/>
    </source>
</evidence>
<keyword evidence="2" id="KW-1188">Viral release from host cell</keyword>
<dbReference type="GO" id="GO:0006508">
    <property type="term" value="P:proteolysis"/>
    <property type="evidence" value="ECO:0007669"/>
    <property type="project" value="UniProtKB-KW"/>
</dbReference>
<gene>
    <name evidence="7" type="ORF">N5D11_13985</name>
</gene>
<evidence type="ECO:0000313" key="8">
    <source>
        <dbReference type="Proteomes" id="UP001161099"/>
    </source>
</evidence>
<comment type="subcellular location">
    <subcellularLocation>
        <location evidence="1">Virion</location>
    </subcellularLocation>
</comment>
<dbReference type="NCBIfam" id="TIGR01554">
    <property type="entry name" value="major_cap_HK97"/>
    <property type="match status" value="1"/>
</dbReference>
<dbReference type="Proteomes" id="UP001161099">
    <property type="component" value="Unassembled WGS sequence"/>
</dbReference>
<feature type="domain" description="Phage capsid-like C-terminal" evidence="6">
    <location>
        <begin position="395"/>
        <end position="656"/>
    </location>
</feature>
<protein>
    <submittedName>
        <fullName evidence="7">Phage major capsid protein</fullName>
    </submittedName>
</protein>
<dbReference type="InterPro" id="IPR024455">
    <property type="entry name" value="Phage_capsid"/>
</dbReference>
<dbReference type="AlphaFoldDB" id="A0AA42LIZ6"/>
<evidence type="ECO:0000259" key="6">
    <source>
        <dbReference type="Pfam" id="PF05065"/>
    </source>
</evidence>
<dbReference type="Gene3D" id="3.30.2400.10">
    <property type="entry name" value="Major capsid protein gp5"/>
    <property type="match status" value="1"/>
</dbReference>
<reference evidence="7" key="1">
    <citation type="submission" date="2022-09" db="EMBL/GenBank/DDBJ databases">
        <title>Intensive care unit water sources are persistently colonized with multi-drug resistant bacteria and are the site of extensive horizontal gene transfer of antibiotic resistance genes.</title>
        <authorList>
            <person name="Diorio-Toth L."/>
        </authorList>
    </citation>
    <scope>NUCLEOTIDE SEQUENCE</scope>
    <source>
        <strain evidence="7">GD03851</strain>
    </source>
</reference>
<accession>A0AA42LIZ6</accession>
<evidence type="ECO:0000313" key="7">
    <source>
        <dbReference type="EMBL" id="MDH0657208.1"/>
    </source>
</evidence>
<dbReference type="Pfam" id="PF05065">
    <property type="entry name" value="Phage_capsid"/>
    <property type="match status" value="1"/>
</dbReference>
<dbReference type="InterPro" id="IPR054613">
    <property type="entry name" value="Peptidase_S78_dom"/>
</dbReference>
<evidence type="ECO:0000259" key="5">
    <source>
        <dbReference type="Pfam" id="PF04586"/>
    </source>
</evidence>
<keyword evidence="3" id="KW-0645">Protease</keyword>
<evidence type="ECO:0000256" key="4">
    <source>
        <dbReference type="ARBA" id="ARBA00022801"/>
    </source>
</evidence>
<comment type="caution">
    <text evidence="7">The sequence shown here is derived from an EMBL/GenBank/DDBJ whole genome shotgun (WGS) entry which is preliminary data.</text>
</comment>
<evidence type="ECO:0000256" key="3">
    <source>
        <dbReference type="ARBA" id="ARBA00022670"/>
    </source>
</evidence>
<sequence length="659" mass="72480">MKINRINLAMALAGTYFTRDASNTVLPEFNKEALTRSFTFERASIDEEKRTVELSFSSEVEVQRWFGFEVLDHSAGAMRMDRIIGGSLLLNHDWDDQVGVVESVRIDADRKGRAVVRFGRSAHAEEIFQDVKDGIRKHVSVGYRVLGAKLKETRDDNDVYLITDWEPYEISLVSVPADITVGVGRSAIVNNENTPANLQNEKINNTQIPHQQRTHIMNWEYFTDEKGNQVRQQVDAEGKRFGAIELVRAVDDTAEQGAQAERKRVSDIIALGERFGAGDLVRQFIDENKTATDLQAAILERTHKKQSKPLREQTRDSNLGLSDSEVQRFSLVRAIRALLPNATQADKEAAAFEMECSREAEKAYGRTAQGILVPSDVLNRAFEKGGTSSSGASIVAEDHRADMFIDMLRNRTSIMGLGYVMGGLVGDVDIPKQTAGSTAYWLGEDEEVGDSNPTTSQLKASPKTVGGRVEITRKLLQQSSPAAEDLVWNDLNRSIALKIDHAAYYGSGSANQPLGLKNISGINAVNFAADNPTFAELVKMESEIASDNAEADRMAYVINAAMRGHAKTTARFGSGTESTIWEVGNTMNGYRTEVTNQIANGDVFFGNFADLIIALWGGLDITVDPYSSSAKGGVRIVGFQDVDFILRNTASICYGKKPA</sequence>
<dbReference type="RefSeq" id="WP_279698863.1">
    <property type="nucleotide sequence ID" value="NZ_JAOCDR010000045.1"/>
</dbReference>
<dbReference type="SUPFAM" id="SSF56563">
    <property type="entry name" value="Major capsid protein gp5"/>
    <property type="match status" value="1"/>
</dbReference>